<dbReference type="AlphaFoldDB" id="A0A2T0QZD2"/>
<evidence type="ECO:0000313" key="3">
    <source>
        <dbReference type="Proteomes" id="UP000238083"/>
    </source>
</evidence>
<dbReference type="Proteomes" id="UP000238083">
    <property type="component" value="Unassembled WGS sequence"/>
</dbReference>
<comment type="caution">
    <text evidence="2">The sequence shown here is derived from an EMBL/GenBank/DDBJ whole genome shotgun (WGS) entry which is preliminary data.</text>
</comment>
<evidence type="ECO:0000313" key="2">
    <source>
        <dbReference type="EMBL" id="PRY12047.1"/>
    </source>
</evidence>
<protein>
    <submittedName>
        <fullName evidence="2">Uncharacterized protein</fullName>
    </submittedName>
</protein>
<accession>A0A2T0QZD2</accession>
<proteinExistence type="predicted"/>
<feature type="region of interest" description="Disordered" evidence="1">
    <location>
        <begin position="91"/>
        <end position="123"/>
    </location>
</feature>
<dbReference type="EMBL" id="PVZF01000011">
    <property type="protein sequence ID" value="PRY12047.1"/>
    <property type="molecule type" value="Genomic_DNA"/>
</dbReference>
<reference evidence="2 3" key="1">
    <citation type="submission" date="2018-03" db="EMBL/GenBank/DDBJ databases">
        <title>Genomic Encyclopedia of Archaeal and Bacterial Type Strains, Phase II (KMG-II): from individual species to whole genera.</title>
        <authorList>
            <person name="Goeker M."/>
        </authorList>
    </citation>
    <scope>NUCLEOTIDE SEQUENCE [LARGE SCALE GENOMIC DNA]</scope>
    <source>
        <strain evidence="2 3">DSM 19711</strain>
    </source>
</reference>
<dbReference type="SUPFAM" id="SSF56784">
    <property type="entry name" value="HAD-like"/>
    <property type="match status" value="1"/>
</dbReference>
<keyword evidence="3" id="KW-1185">Reference proteome</keyword>
<organism evidence="2 3">
    <name type="scientific">Kineococcus rhizosphaerae</name>
    <dbReference type="NCBI Taxonomy" id="559628"/>
    <lineage>
        <taxon>Bacteria</taxon>
        <taxon>Bacillati</taxon>
        <taxon>Actinomycetota</taxon>
        <taxon>Actinomycetes</taxon>
        <taxon>Kineosporiales</taxon>
        <taxon>Kineosporiaceae</taxon>
        <taxon>Kineococcus</taxon>
    </lineage>
</organism>
<name>A0A2T0QZD2_9ACTN</name>
<gene>
    <name evidence="2" type="ORF">CLV37_1113</name>
</gene>
<sequence>MGVPGTDVAVETADVALVGDDRRRLSQLRDLGDRTPSLIRQGYGASIAVNGVGLAPGAAGALSPVLVAIAHNASSVFVVVDSARLIRYRLPPRRGGAQPSNAPPAGGVRPASGFAQRQRSSGA</sequence>
<evidence type="ECO:0000256" key="1">
    <source>
        <dbReference type="SAM" id="MobiDB-lite"/>
    </source>
</evidence>
<dbReference type="InterPro" id="IPR036412">
    <property type="entry name" value="HAD-like_sf"/>
</dbReference>